<comment type="caution">
    <text evidence="5">The sequence shown here is derived from an EMBL/GenBank/DDBJ whole genome shotgun (WGS) entry which is preliminary data.</text>
</comment>
<reference evidence="5" key="2">
    <citation type="submission" date="2023-01" db="EMBL/GenBank/DDBJ databases">
        <authorList>
            <person name="Sun Q."/>
            <person name="Evtushenko L."/>
        </authorList>
    </citation>
    <scope>NUCLEOTIDE SEQUENCE</scope>
    <source>
        <strain evidence="5">VKM Ac-1321</strain>
    </source>
</reference>
<name>A0A9W6NIU7_9ACTN</name>
<keyword evidence="2" id="KW-0560">Oxidoreductase</keyword>
<keyword evidence="6" id="KW-1185">Reference proteome</keyword>
<gene>
    <name evidence="5" type="ORF">GCM10017581_009550</name>
</gene>
<feature type="domain" description="Ketoreductase" evidence="4">
    <location>
        <begin position="12"/>
        <end position="189"/>
    </location>
</feature>
<protein>
    <submittedName>
        <fullName evidence="5">Short-chain dehydrogenase</fullName>
    </submittedName>
</protein>
<dbReference type="InterPro" id="IPR002347">
    <property type="entry name" value="SDR_fam"/>
</dbReference>
<evidence type="ECO:0000256" key="3">
    <source>
        <dbReference type="ARBA" id="ARBA00023027"/>
    </source>
</evidence>
<evidence type="ECO:0000259" key="4">
    <source>
        <dbReference type="SMART" id="SM00822"/>
    </source>
</evidence>
<dbReference type="EMBL" id="BSFP01000003">
    <property type="protein sequence ID" value="GLK99214.1"/>
    <property type="molecule type" value="Genomic_DNA"/>
</dbReference>
<keyword evidence="3" id="KW-0520">NAD</keyword>
<dbReference type="Proteomes" id="UP001143480">
    <property type="component" value="Unassembled WGS sequence"/>
</dbReference>
<organism evidence="5 6">
    <name type="scientific">Dactylosporangium matsuzakiense</name>
    <dbReference type="NCBI Taxonomy" id="53360"/>
    <lineage>
        <taxon>Bacteria</taxon>
        <taxon>Bacillati</taxon>
        <taxon>Actinomycetota</taxon>
        <taxon>Actinomycetes</taxon>
        <taxon>Micromonosporales</taxon>
        <taxon>Micromonosporaceae</taxon>
        <taxon>Dactylosporangium</taxon>
    </lineage>
</organism>
<dbReference type="PRINTS" id="PR00081">
    <property type="entry name" value="GDHRDH"/>
</dbReference>
<sequence length="313" mass="33276">MPLSAPIDLEGRVILITGGAGDIGSATAVQAARLGATVVIVDNGTTVDGVGQDVAVATDVAKRLAAEAGERGSIEGRFCDVTDADQVESLFEELFATHGNVDAVLAAAGTLRTHPVWETTIDDWRNVLDSHATHTFLVASAACRRWRDNSAQRAGSPCALVTYTAATGLVGRPDLGVTHSAAKGAIAGMTLELAHEMYPFGVTVNAVNAANVRGRMARHVGADTTETHDAGDRSSPRHTATLAAYLASADAGWITGQVFRVMGGLIGRYRPWDLADSIERAEFWTFEETRFGLRRLLGAYPEYKAQQGSHREF</sequence>
<dbReference type="InterPro" id="IPR057326">
    <property type="entry name" value="KR_dom"/>
</dbReference>
<dbReference type="CDD" id="cd05233">
    <property type="entry name" value="SDR_c"/>
    <property type="match status" value="1"/>
</dbReference>
<dbReference type="Gene3D" id="3.40.50.720">
    <property type="entry name" value="NAD(P)-binding Rossmann-like Domain"/>
    <property type="match status" value="1"/>
</dbReference>
<dbReference type="PANTHER" id="PTHR24321:SF8">
    <property type="entry name" value="ESTRADIOL 17-BETA-DEHYDROGENASE 8-RELATED"/>
    <property type="match status" value="1"/>
</dbReference>
<accession>A0A9W6NIU7</accession>
<dbReference type="InterPro" id="IPR036291">
    <property type="entry name" value="NAD(P)-bd_dom_sf"/>
</dbReference>
<dbReference type="GO" id="GO:0016491">
    <property type="term" value="F:oxidoreductase activity"/>
    <property type="evidence" value="ECO:0007669"/>
    <property type="project" value="UniProtKB-KW"/>
</dbReference>
<reference evidence="5" key="1">
    <citation type="journal article" date="2014" name="Int. J. Syst. Evol. Microbiol.">
        <title>Complete genome sequence of Corynebacterium casei LMG S-19264T (=DSM 44701T), isolated from a smear-ripened cheese.</title>
        <authorList>
            <consortium name="US DOE Joint Genome Institute (JGI-PGF)"/>
            <person name="Walter F."/>
            <person name="Albersmeier A."/>
            <person name="Kalinowski J."/>
            <person name="Ruckert C."/>
        </authorList>
    </citation>
    <scope>NUCLEOTIDE SEQUENCE</scope>
    <source>
        <strain evidence="5">VKM Ac-1321</strain>
    </source>
</reference>
<dbReference type="SMART" id="SM00822">
    <property type="entry name" value="PKS_KR"/>
    <property type="match status" value="1"/>
</dbReference>
<comment type="similarity">
    <text evidence="1">Belongs to the short-chain dehydrogenases/reductases (SDR) family.</text>
</comment>
<dbReference type="SUPFAM" id="SSF51735">
    <property type="entry name" value="NAD(P)-binding Rossmann-fold domains"/>
    <property type="match status" value="1"/>
</dbReference>
<proteinExistence type="inferred from homology"/>
<evidence type="ECO:0000313" key="5">
    <source>
        <dbReference type="EMBL" id="GLK99214.1"/>
    </source>
</evidence>
<dbReference type="AlphaFoldDB" id="A0A9W6NIU7"/>
<dbReference type="PANTHER" id="PTHR24321">
    <property type="entry name" value="DEHYDROGENASES, SHORT CHAIN"/>
    <property type="match status" value="1"/>
</dbReference>
<evidence type="ECO:0000313" key="6">
    <source>
        <dbReference type="Proteomes" id="UP001143480"/>
    </source>
</evidence>
<dbReference type="Pfam" id="PF13561">
    <property type="entry name" value="adh_short_C2"/>
    <property type="match status" value="1"/>
</dbReference>
<evidence type="ECO:0000256" key="1">
    <source>
        <dbReference type="ARBA" id="ARBA00006484"/>
    </source>
</evidence>
<evidence type="ECO:0000256" key="2">
    <source>
        <dbReference type="ARBA" id="ARBA00023002"/>
    </source>
</evidence>